<evidence type="ECO:0000313" key="3">
    <source>
        <dbReference type="Proteomes" id="UP000215086"/>
    </source>
</evidence>
<name>A0A286RJ04_9BACT</name>
<dbReference type="SUPFAM" id="SSF52540">
    <property type="entry name" value="P-loop containing nucleoside triphosphate hydrolases"/>
    <property type="match status" value="1"/>
</dbReference>
<organism evidence="2 3">
    <name type="scientific">Thermogutta terrifontis</name>
    <dbReference type="NCBI Taxonomy" id="1331910"/>
    <lineage>
        <taxon>Bacteria</taxon>
        <taxon>Pseudomonadati</taxon>
        <taxon>Planctomycetota</taxon>
        <taxon>Planctomycetia</taxon>
        <taxon>Pirellulales</taxon>
        <taxon>Thermoguttaceae</taxon>
        <taxon>Thermogutta</taxon>
    </lineage>
</organism>
<dbReference type="OrthoDB" id="9791162at2"/>
<dbReference type="InterPro" id="IPR050678">
    <property type="entry name" value="DNA_Partitioning_ATPase"/>
</dbReference>
<gene>
    <name evidence="2" type="ORF">THTE_3335</name>
</gene>
<dbReference type="Gene3D" id="3.40.50.300">
    <property type="entry name" value="P-loop containing nucleotide triphosphate hydrolases"/>
    <property type="match status" value="1"/>
</dbReference>
<dbReference type="InterPro" id="IPR025669">
    <property type="entry name" value="AAA_dom"/>
</dbReference>
<evidence type="ECO:0000259" key="1">
    <source>
        <dbReference type="Pfam" id="PF13614"/>
    </source>
</evidence>
<feature type="domain" description="AAA" evidence="1">
    <location>
        <begin position="6"/>
        <end position="215"/>
    </location>
</feature>
<dbReference type="CDD" id="cd02042">
    <property type="entry name" value="ParAB_family"/>
    <property type="match status" value="1"/>
</dbReference>
<dbReference type="PANTHER" id="PTHR13696:SF99">
    <property type="entry name" value="COBYRINIC ACID AC-DIAMIDE SYNTHASE"/>
    <property type="match status" value="1"/>
</dbReference>
<dbReference type="PANTHER" id="PTHR13696">
    <property type="entry name" value="P-LOOP CONTAINING NUCLEOSIDE TRIPHOSPHATE HYDROLASE"/>
    <property type="match status" value="1"/>
</dbReference>
<dbReference type="Proteomes" id="UP000215086">
    <property type="component" value="Chromosome"/>
</dbReference>
<dbReference type="InterPro" id="IPR027417">
    <property type="entry name" value="P-loop_NTPase"/>
</dbReference>
<protein>
    <submittedName>
        <fullName evidence="2">Chromosome (Plasmid) partitioning protein ParA</fullName>
    </submittedName>
</protein>
<reference evidence="2 3" key="1">
    <citation type="journal article" name="Front. Microbiol.">
        <title>Sugar Metabolism of the First Thermophilic Planctomycete Thermogutta terrifontis: Comparative Genomic and Transcriptomic Approaches.</title>
        <authorList>
            <person name="Elcheninov A.G."/>
            <person name="Menzel P."/>
            <person name="Gudbergsdottir S.R."/>
            <person name="Slesarev A.I."/>
            <person name="Kadnikov V.V."/>
            <person name="Krogh A."/>
            <person name="Bonch-Osmolovskaya E.A."/>
            <person name="Peng X."/>
            <person name="Kublanov I.V."/>
        </authorList>
    </citation>
    <scope>NUCLEOTIDE SEQUENCE [LARGE SCALE GENOMIC DNA]</scope>
    <source>
        <strain evidence="2 3">R1</strain>
    </source>
</reference>
<dbReference type="Pfam" id="PF13614">
    <property type="entry name" value="AAA_31"/>
    <property type="match status" value="1"/>
</dbReference>
<keyword evidence="3" id="KW-1185">Reference proteome</keyword>
<sequence>MMSQPRVVSFINYKGGVGKTTTTYHIGCSLAEHHGKRVLLVDIDPQSNLSLLCMAYEKYDEFRRQQGTIRDLYRRFRESRHPLDARDFIVRNAVQGGGEPIDGVDLLPCDIDLLGEDLGGLVPTVSAARAASGYEVLQQLAQKLLNEWAFLERICKEIGQSYDFILIDCPPNLYLMTQNAIRASHYYMVTLIPEFLSAIGLDILVRKIDDIRKKISHVGALAGYDNVPMATLGGIIWVKKRNTKQHERTIERLREHEIFGPFVFDCGTTERTGYSEAAEAQCPIWRVKTPSAQDAARLGEYEKITEEFLKRCQ</sequence>
<accession>A0A286RJ04</accession>
<dbReference type="RefSeq" id="WP_157732081.1">
    <property type="nucleotide sequence ID" value="NZ_CP018477.1"/>
</dbReference>
<proteinExistence type="predicted"/>
<dbReference type="EMBL" id="CP018477">
    <property type="protein sequence ID" value="ASV75937.1"/>
    <property type="molecule type" value="Genomic_DNA"/>
</dbReference>
<evidence type="ECO:0000313" key="2">
    <source>
        <dbReference type="EMBL" id="ASV75937.1"/>
    </source>
</evidence>
<dbReference type="AlphaFoldDB" id="A0A286RJ04"/>
<dbReference type="KEGG" id="ttf:THTE_3335"/>